<dbReference type="EMBL" id="SOSA01000189">
    <property type="protein sequence ID" value="THC94793.1"/>
    <property type="molecule type" value="Genomic_DNA"/>
</dbReference>
<evidence type="ECO:0000313" key="2">
    <source>
        <dbReference type="EMBL" id="THC94793.1"/>
    </source>
</evidence>
<dbReference type="AlphaFoldDB" id="A0A4S3JHE5"/>
<feature type="region of interest" description="Disordered" evidence="1">
    <location>
        <begin position="32"/>
        <end position="66"/>
    </location>
</feature>
<evidence type="ECO:0000313" key="3">
    <source>
        <dbReference type="Proteomes" id="UP000308092"/>
    </source>
</evidence>
<gene>
    <name evidence="2" type="ORF">EYZ11_005739</name>
</gene>
<sequence length="66" mass="6827">MNTLEQVNATPPYATYADGSALRAVARDLVAGTKDPSTTDNQYHSSKGLSETPGNDVGGLESGDVD</sequence>
<evidence type="ECO:0000256" key="1">
    <source>
        <dbReference type="SAM" id="MobiDB-lite"/>
    </source>
</evidence>
<proteinExistence type="predicted"/>
<organism evidence="2 3">
    <name type="scientific">Aspergillus tanneri</name>
    <dbReference type="NCBI Taxonomy" id="1220188"/>
    <lineage>
        <taxon>Eukaryota</taxon>
        <taxon>Fungi</taxon>
        <taxon>Dikarya</taxon>
        <taxon>Ascomycota</taxon>
        <taxon>Pezizomycotina</taxon>
        <taxon>Eurotiomycetes</taxon>
        <taxon>Eurotiomycetidae</taxon>
        <taxon>Eurotiales</taxon>
        <taxon>Aspergillaceae</taxon>
        <taxon>Aspergillus</taxon>
        <taxon>Aspergillus subgen. Circumdati</taxon>
    </lineage>
</organism>
<feature type="compositionally biased region" description="Polar residues" evidence="1">
    <location>
        <begin position="35"/>
        <end position="53"/>
    </location>
</feature>
<dbReference type="Proteomes" id="UP000308092">
    <property type="component" value="Unassembled WGS sequence"/>
</dbReference>
<protein>
    <submittedName>
        <fullName evidence="2">Uncharacterized protein</fullName>
    </submittedName>
</protein>
<keyword evidence="3" id="KW-1185">Reference proteome</keyword>
<comment type="caution">
    <text evidence="2">The sequence shown here is derived from an EMBL/GenBank/DDBJ whole genome shotgun (WGS) entry which is preliminary data.</text>
</comment>
<name>A0A4S3JHE5_9EURO</name>
<dbReference type="VEuPathDB" id="FungiDB:EYZ11_005739"/>
<reference evidence="2 3" key="1">
    <citation type="submission" date="2019-03" db="EMBL/GenBank/DDBJ databases">
        <title>The genome sequence of a newly discovered highly antifungal drug resistant Aspergillus species, Aspergillus tanneri NIH 1004.</title>
        <authorList>
            <person name="Mounaud S."/>
            <person name="Singh I."/>
            <person name="Joardar V."/>
            <person name="Pakala S."/>
            <person name="Pakala S."/>
            <person name="Venepally P."/>
            <person name="Hoover J."/>
            <person name="Nierman W."/>
            <person name="Chung J."/>
            <person name="Losada L."/>
        </authorList>
    </citation>
    <scope>NUCLEOTIDE SEQUENCE [LARGE SCALE GENOMIC DNA]</scope>
    <source>
        <strain evidence="2 3">NIH1004</strain>
    </source>
</reference>
<accession>A0A4S3JHE5</accession>
<feature type="compositionally biased region" description="Gly residues" evidence="1">
    <location>
        <begin position="56"/>
        <end position="66"/>
    </location>
</feature>